<dbReference type="PANTHER" id="PTHR45947">
    <property type="entry name" value="SULFOQUINOVOSYL TRANSFERASE SQD2"/>
    <property type="match status" value="1"/>
</dbReference>
<evidence type="ECO:0000259" key="2">
    <source>
        <dbReference type="Pfam" id="PF13439"/>
    </source>
</evidence>
<dbReference type="Proteomes" id="UP000008701">
    <property type="component" value="Chromosome"/>
</dbReference>
<dbReference type="eggNOG" id="COG0438">
    <property type="taxonomic scope" value="Bacteria"/>
</dbReference>
<dbReference type="InterPro" id="IPR050194">
    <property type="entry name" value="Glycosyltransferase_grp1"/>
</dbReference>
<dbReference type="OrthoDB" id="9771846at2"/>
<dbReference type="AlphaFoldDB" id="A1BJ53"/>
<dbReference type="KEGG" id="cph:Cpha266_2442"/>
<dbReference type="STRING" id="290317.Cpha266_2442"/>
<dbReference type="SUPFAM" id="SSF53756">
    <property type="entry name" value="UDP-Glycosyltransferase/glycogen phosphorylase"/>
    <property type="match status" value="1"/>
</dbReference>
<reference evidence="3 4" key="1">
    <citation type="submission" date="2006-12" db="EMBL/GenBank/DDBJ databases">
        <title>Complete sequence of Chlorobium phaeobacteroides DSM 266.</title>
        <authorList>
            <consortium name="US DOE Joint Genome Institute"/>
            <person name="Copeland A."/>
            <person name="Lucas S."/>
            <person name="Lapidus A."/>
            <person name="Barry K."/>
            <person name="Detter J.C."/>
            <person name="Glavina del Rio T."/>
            <person name="Hammon N."/>
            <person name="Israni S."/>
            <person name="Pitluck S."/>
            <person name="Goltsman E."/>
            <person name="Schmutz J."/>
            <person name="Larimer F."/>
            <person name="Land M."/>
            <person name="Hauser L."/>
            <person name="Mikhailova N."/>
            <person name="Li T."/>
            <person name="Overmann J."/>
            <person name="Bryant D.A."/>
            <person name="Richardson P."/>
        </authorList>
    </citation>
    <scope>NUCLEOTIDE SEQUENCE [LARGE SCALE GENOMIC DNA]</scope>
    <source>
        <strain evidence="3 4">DSM 266</strain>
    </source>
</reference>
<keyword evidence="3" id="KW-0808">Transferase</keyword>
<dbReference type="InterPro" id="IPR001296">
    <property type="entry name" value="Glyco_trans_1"/>
</dbReference>
<name>A1BJ53_CHLPD</name>
<accession>A1BJ53</accession>
<keyword evidence="4" id="KW-1185">Reference proteome</keyword>
<organism evidence="3 4">
    <name type="scientific">Chlorobium phaeobacteroides (strain DSM 266 / SMG 266 / 2430)</name>
    <dbReference type="NCBI Taxonomy" id="290317"/>
    <lineage>
        <taxon>Bacteria</taxon>
        <taxon>Pseudomonadati</taxon>
        <taxon>Chlorobiota</taxon>
        <taxon>Chlorobiia</taxon>
        <taxon>Chlorobiales</taxon>
        <taxon>Chlorobiaceae</taxon>
        <taxon>Chlorobium/Pelodictyon group</taxon>
        <taxon>Chlorobium</taxon>
    </lineage>
</organism>
<dbReference type="GO" id="GO:0016757">
    <property type="term" value="F:glycosyltransferase activity"/>
    <property type="evidence" value="ECO:0007669"/>
    <property type="project" value="InterPro"/>
</dbReference>
<protein>
    <submittedName>
        <fullName evidence="3">Glycosyl transferase, group 1</fullName>
    </submittedName>
</protein>
<gene>
    <name evidence="3" type="ordered locus">Cpha266_2442</name>
</gene>
<proteinExistence type="predicted"/>
<feature type="domain" description="Glycosyltransferase subfamily 4-like N-terminal" evidence="2">
    <location>
        <begin position="17"/>
        <end position="164"/>
    </location>
</feature>
<dbReference type="EMBL" id="CP000492">
    <property type="protein sequence ID" value="ABL66430.1"/>
    <property type="molecule type" value="Genomic_DNA"/>
</dbReference>
<feature type="domain" description="Glycosyl transferase family 1" evidence="1">
    <location>
        <begin position="190"/>
        <end position="347"/>
    </location>
</feature>
<dbReference type="Gene3D" id="3.40.50.2000">
    <property type="entry name" value="Glycogen Phosphorylase B"/>
    <property type="match status" value="2"/>
</dbReference>
<evidence type="ECO:0000313" key="3">
    <source>
        <dbReference type="EMBL" id="ABL66430.1"/>
    </source>
</evidence>
<dbReference type="Pfam" id="PF00534">
    <property type="entry name" value="Glycos_transf_1"/>
    <property type="match status" value="1"/>
</dbReference>
<dbReference type="CAZy" id="GT4">
    <property type="family name" value="Glycosyltransferase Family 4"/>
</dbReference>
<dbReference type="InterPro" id="IPR028098">
    <property type="entry name" value="Glyco_trans_4-like_N"/>
</dbReference>
<dbReference type="CDD" id="cd03801">
    <property type="entry name" value="GT4_PimA-like"/>
    <property type="match status" value="1"/>
</dbReference>
<dbReference type="RefSeq" id="WP_011746212.1">
    <property type="nucleotide sequence ID" value="NC_008639.1"/>
</dbReference>
<dbReference type="PANTHER" id="PTHR45947:SF3">
    <property type="entry name" value="SULFOQUINOVOSYL TRANSFERASE SQD2"/>
    <property type="match status" value="1"/>
</dbReference>
<dbReference type="Pfam" id="PF13439">
    <property type="entry name" value="Glyco_transf_4"/>
    <property type="match status" value="1"/>
</dbReference>
<evidence type="ECO:0000259" key="1">
    <source>
        <dbReference type="Pfam" id="PF00534"/>
    </source>
</evidence>
<evidence type="ECO:0000313" key="4">
    <source>
        <dbReference type="Proteomes" id="UP000008701"/>
    </source>
</evidence>
<sequence length="382" mass="42458">MKALRIAFISPFSPLKGGIARFSGQLMDALRQSGYDVIPFGYRKLFPAVFFSQPRFGGEHPETSCSDIGEEPILVLYNPFSWVSAVRRLGQLKPDILLIAYWTGFLAPLCFMLRRMTGIKTVILLHNFSSHESFGIDPFFKRLVKFSADGFLTLSREVATELAESRCAVPVSEQFHPVYDHRHELTVLRDDARQELGLEPETPLLLFFGYVRRYKGLDLLLQAMPGILRVDERVRLMVAGEFYEPLEGYRGMIDRLGIAGSVDLYPGYATEERTSLLFAAADAVVLPYRSASQSGVVSLAYGYGVPVIVTAVGGLAGMVEPRQTGWIAAEPSVDALVEVVGRFLGERGDVDTSAAIRSYCQKASWLVLAERTGRFLETILHT</sequence>
<dbReference type="HOGENOM" id="CLU_009583_6_2_10"/>